<protein>
    <submittedName>
        <fullName evidence="4">Lactamase_B domain-containing protein</fullName>
    </submittedName>
</protein>
<evidence type="ECO:0000313" key="3">
    <source>
        <dbReference type="Proteomes" id="UP000271098"/>
    </source>
</evidence>
<proteinExistence type="predicted"/>
<dbReference type="SUPFAM" id="SSF56281">
    <property type="entry name" value="Metallo-hydrolase/oxidoreductase"/>
    <property type="match status" value="1"/>
</dbReference>
<dbReference type="WBParaSite" id="GPUH_0000401701-mRNA-1">
    <property type="protein sequence ID" value="GPUH_0000401701-mRNA-1"/>
    <property type="gene ID" value="GPUH_0000401701"/>
</dbReference>
<dbReference type="Gene3D" id="3.60.15.10">
    <property type="entry name" value="Ribonuclease Z/Hydroxyacylglutathione hydrolase-like"/>
    <property type="match status" value="1"/>
</dbReference>
<organism evidence="4">
    <name type="scientific">Gongylonema pulchrum</name>
    <dbReference type="NCBI Taxonomy" id="637853"/>
    <lineage>
        <taxon>Eukaryota</taxon>
        <taxon>Metazoa</taxon>
        <taxon>Ecdysozoa</taxon>
        <taxon>Nematoda</taxon>
        <taxon>Chromadorea</taxon>
        <taxon>Rhabditida</taxon>
        <taxon>Spirurina</taxon>
        <taxon>Spiruromorpha</taxon>
        <taxon>Spiruroidea</taxon>
        <taxon>Gongylonematidae</taxon>
        <taxon>Gongylonema</taxon>
    </lineage>
</organism>
<dbReference type="Pfam" id="PF00753">
    <property type="entry name" value="Lactamase_B"/>
    <property type="match status" value="1"/>
</dbReference>
<sequence length="122" mass="13659">MKQKKGNSLGEKRQIFSLEACCYPCFIGGGGSLTGLLDCVIITHFHLDHCGALPHMSEVVGYDGPIYMTYPTKAIAPVLLEDFRKVQTEYKGDTNFFTSQMIKNCMKKVRFCKGISFFSCLL</sequence>
<dbReference type="GO" id="GO:0005634">
    <property type="term" value="C:nucleus"/>
    <property type="evidence" value="ECO:0007669"/>
    <property type="project" value="TreeGrafter"/>
</dbReference>
<accession>A0A183D5L9</accession>
<dbReference type="Proteomes" id="UP000271098">
    <property type="component" value="Unassembled WGS sequence"/>
</dbReference>
<dbReference type="AlphaFoldDB" id="A0A183D5L9"/>
<reference evidence="2 3" key="2">
    <citation type="submission" date="2018-11" db="EMBL/GenBank/DDBJ databases">
        <authorList>
            <consortium name="Pathogen Informatics"/>
        </authorList>
    </citation>
    <scope>NUCLEOTIDE SEQUENCE [LARGE SCALE GENOMIC DNA]</scope>
</reference>
<dbReference type="PANTHER" id="PTHR11203:SF37">
    <property type="entry name" value="INTEGRATOR COMPLEX SUBUNIT 11"/>
    <property type="match status" value="1"/>
</dbReference>
<reference evidence="4" key="1">
    <citation type="submission" date="2016-06" db="UniProtKB">
        <authorList>
            <consortium name="WormBaseParasite"/>
        </authorList>
    </citation>
    <scope>IDENTIFICATION</scope>
</reference>
<keyword evidence="3" id="KW-1185">Reference proteome</keyword>
<evidence type="ECO:0000259" key="1">
    <source>
        <dbReference type="Pfam" id="PF00753"/>
    </source>
</evidence>
<gene>
    <name evidence="2" type="ORF">GPUH_LOCUS4012</name>
</gene>
<dbReference type="InterPro" id="IPR036866">
    <property type="entry name" value="RibonucZ/Hydroxyglut_hydro"/>
</dbReference>
<dbReference type="PANTHER" id="PTHR11203">
    <property type="entry name" value="CLEAVAGE AND POLYADENYLATION SPECIFICITY FACTOR FAMILY MEMBER"/>
    <property type="match status" value="1"/>
</dbReference>
<dbReference type="EMBL" id="UYRT01007235">
    <property type="protein sequence ID" value="VDK41891.1"/>
    <property type="molecule type" value="Genomic_DNA"/>
</dbReference>
<feature type="domain" description="Metallo-beta-lactamase" evidence="1">
    <location>
        <begin position="37"/>
        <end position="60"/>
    </location>
</feature>
<evidence type="ECO:0000313" key="2">
    <source>
        <dbReference type="EMBL" id="VDK41891.1"/>
    </source>
</evidence>
<dbReference type="OrthoDB" id="10249535at2759"/>
<name>A0A183D5L9_9BILA</name>
<dbReference type="GO" id="GO:0016180">
    <property type="term" value="P:snRNA processing"/>
    <property type="evidence" value="ECO:0007669"/>
    <property type="project" value="TreeGrafter"/>
</dbReference>
<dbReference type="GO" id="GO:0004521">
    <property type="term" value="F:RNA endonuclease activity"/>
    <property type="evidence" value="ECO:0007669"/>
    <property type="project" value="TreeGrafter"/>
</dbReference>
<dbReference type="InterPro" id="IPR001279">
    <property type="entry name" value="Metallo-B-lactamas"/>
</dbReference>
<dbReference type="InterPro" id="IPR050698">
    <property type="entry name" value="MBL"/>
</dbReference>
<evidence type="ECO:0000313" key="4">
    <source>
        <dbReference type="WBParaSite" id="GPUH_0000401701-mRNA-1"/>
    </source>
</evidence>